<dbReference type="Pfam" id="PF02922">
    <property type="entry name" value="CBM_48"/>
    <property type="match status" value="1"/>
</dbReference>
<dbReference type="AlphaFoldDB" id="A0A1P8WLW6"/>
<organism evidence="5 6">
    <name type="scientific">Fuerstiella marisgermanici</name>
    <dbReference type="NCBI Taxonomy" id="1891926"/>
    <lineage>
        <taxon>Bacteria</taxon>
        <taxon>Pseudomonadati</taxon>
        <taxon>Planctomycetota</taxon>
        <taxon>Planctomycetia</taxon>
        <taxon>Planctomycetales</taxon>
        <taxon>Planctomycetaceae</taxon>
        <taxon>Fuerstiella</taxon>
    </lineage>
</organism>
<evidence type="ECO:0000259" key="4">
    <source>
        <dbReference type="SMART" id="SM00642"/>
    </source>
</evidence>
<dbReference type="InterPro" id="IPR014756">
    <property type="entry name" value="Ig_E-set"/>
</dbReference>
<dbReference type="EMBL" id="CP017641">
    <property type="protein sequence ID" value="APZ95046.1"/>
    <property type="molecule type" value="Genomic_DNA"/>
</dbReference>
<feature type="domain" description="Glycosyl hydrolase family 13 catalytic" evidence="4">
    <location>
        <begin position="202"/>
        <end position="598"/>
    </location>
</feature>
<dbReference type="Gene3D" id="3.20.20.80">
    <property type="entry name" value="Glycosidases"/>
    <property type="match status" value="1"/>
</dbReference>
<dbReference type="InterPro" id="IPR013783">
    <property type="entry name" value="Ig-like_fold"/>
</dbReference>
<accession>A0A1P8WLW6</accession>
<sequence length="771" mass="87513">MDAAPNFEPTHHYLRIRQDRGFKPMANVSSVKVAPSLAATIRQWPGKPYPLGATWDGSGVNFAVFSENATRVEVCLFDSPTDRTETHCLPLTEQTHLAWHGYFPDLKPGQLYGIRVHGPYNPHAGHRFNGNKILLDPYTRAVGRGISWSDTMFGFQIGKDDTVIDERDNAAFAPLGVVVDSEFDWEGDRHPRMPWHKTLIYETHAKGFTKLHPGVPEELRGTYSGLASPAAIEHLQKLGVTAVELMPVHYFVDDRHLVINNLVNFWGYNTLAFFAPESRYAAASEPQDVINEFKSMVKTLHAHNIEVIMDVVYNHTGEGNHMGPTLSLRGIDNAYYYRLMPNDGRYYQDFTGCGNTLNMQSPRVLQLIMDSLRYWVQEMHVDGFRFDLCSALARELHDVDKLSAFFDIILQDPVLSQVKLIAEPWDLGSGGYQVGNFPHLWSEWNGRYRDTIRRFWAGDGGAVNEFATRLTGSSDLYEHNGRRPHASINFITAHDGFCLKDLVTYHDKRNLANMEDNRDGDNHNNNWNCGFEGETKDPKINKLRVKQRKNLFATLLMSQGVPMIRGGDELSHTQGGNNNAYCQDNEISWLNWDLDKEQQQFLKFCQDIVQLWQQQAVLRRRNFFQGRRIRGAGVKDIAWLDASGEELTDAQWSSGSFESIGVRLNGESIDEVDEKGQRIVGDTLLILLTNQPKAVKFSLPKHKPSERWVPVFDTDIVDGKLSKELACGEKYPLAARSMAAFVLKGGWPDTLQQLHTPHIKPLRLHAKKKKP</sequence>
<dbReference type="InterPro" id="IPR011837">
    <property type="entry name" value="Glycogen_debranch_GlgX"/>
</dbReference>
<dbReference type="CDD" id="cd02856">
    <property type="entry name" value="E_set_GDE_Isoamylase_N"/>
    <property type="match status" value="1"/>
</dbReference>
<dbReference type="InterPro" id="IPR044505">
    <property type="entry name" value="GlgX_Isoamylase_N_E_set"/>
</dbReference>
<dbReference type="InterPro" id="IPR017853">
    <property type="entry name" value="GH"/>
</dbReference>
<keyword evidence="3 5" id="KW-0326">Glycosidase</keyword>
<dbReference type="InterPro" id="IPR013780">
    <property type="entry name" value="Glyco_hydro_b"/>
</dbReference>
<dbReference type="KEGG" id="fmr:Fuma_04698"/>
<evidence type="ECO:0000256" key="3">
    <source>
        <dbReference type="ARBA" id="ARBA00023295"/>
    </source>
</evidence>
<dbReference type="SUPFAM" id="SSF81296">
    <property type="entry name" value="E set domains"/>
    <property type="match status" value="1"/>
</dbReference>
<comment type="similarity">
    <text evidence="1">Belongs to the glycosyl hydrolase 13 family.</text>
</comment>
<dbReference type="Gene3D" id="2.60.40.1180">
    <property type="entry name" value="Golgi alpha-mannosidase II"/>
    <property type="match status" value="1"/>
</dbReference>
<dbReference type="InterPro" id="IPR006047">
    <property type="entry name" value="GH13_cat_dom"/>
</dbReference>
<proteinExistence type="inferred from homology"/>
<dbReference type="CDD" id="cd11326">
    <property type="entry name" value="AmyAc_Glg_debranch"/>
    <property type="match status" value="1"/>
</dbReference>
<dbReference type="SUPFAM" id="SSF51011">
    <property type="entry name" value="Glycosyl hydrolase domain"/>
    <property type="match status" value="1"/>
</dbReference>
<gene>
    <name evidence="5" type="primary">glgX</name>
    <name evidence="5" type="ORF">Fuma_04698</name>
</gene>
<dbReference type="EC" id="3.2.1.-" evidence="5"/>
<keyword evidence="2 5" id="KW-0378">Hydrolase</keyword>
<keyword evidence="6" id="KW-1185">Reference proteome</keyword>
<evidence type="ECO:0000313" key="5">
    <source>
        <dbReference type="EMBL" id="APZ95046.1"/>
    </source>
</evidence>
<dbReference type="PANTHER" id="PTHR43002">
    <property type="entry name" value="GLYCOGEN DEBRANCHING ENZYME"/>
    <property type="match status" value="1"/>
</dbReference>
<dbReference type="STRING" id="1891926.Fuma_04698"/>
<reference evidence="5 6" key="1">
    <citation type="journal article" date="2016" name="Front. Microbiol.">
        <title>Fuerstia marisgermanicae gen. nov., sp. nov., an Unusual Member of the Phylum Planctomycetes from the German Wadden Sea.</title>
        <authorList>
            <person name="Kohn T."/>
            <person name="Heuer A."/>
            <person name="Jogler M."/>
            <person name="Vollmers J."/>
            <person name="Boedeker C."/>
            <person name="Bunk B."/>
            <person name="Rast P."/>
            <person name="Borchert D."/>
            <person name="Glockner I."/>
            <person name="Freese H.M."/>
            <person name="Klenk H.P."/>
            <person name="Overmann J."/>
            <person name="Kaster A.K."/>
            <person name="Rohde M."/>
            <person name="Wiegand S."/>
            <person name="Jogler C."/>
        </authorList>
    </citation>
    <scope>NUCLEOTIDE SEQUENCE [LARGE SCALE GENOMIC DNA]</scope>
    <source>
        <strain evidence="5 6">NH11</strain>
    </source>
</reference>
<dbReference type="GO" id="GO:0004135">
    <property type="term" value="F:amylo-alpha-1,6-glucosidase activity"/>
    <property type="evidence" value="ECO:0007669"/>
    <property type="project" value="InterPro"/>
</dbReference>
<evidence type="ECO:0000256" key="1">
    <source>
        <dbReference type="ARBA" id="ARBA00008061"/>
    </source>
</evidence>
<dbReference type="Gene3D" id="2.60.40.10">
    <property type="entry name" value="Immunoglobulins"/>
    <property type="match status" value="1"/>
</dbReference>
<dbReference type="Proteomes" id="UP000187735">
    <property type="component" value="Chromosome"/>
</dbReference>
<dbReference type="SMART" id="SM00642">
    <property type="entry name" value="Aamy"/>
    <property type="match status" value="1"/>
</dbReference>
<dbReference type="GO" id="GO:0005980">
    <property type="term" value="P:glycogen catabolic process"/>
    <property type="evidence" value="ECO:0007669"/>
    <property type="project" value="InterPro"/>
</dbReference>
<dbReference type="InterPro" id="IPR004193">
    <property type="entry name" value="Glyco_hydro_13_N"/>
</dbReference>
<evidence type="ECO:0000256" key="2">
    <source>
        <dbReference type="ARBA" id="ARBA00022801"/>
    </source>
</evidence>
<name>A0A1P8WLW6_9PLAN</name>
<dbReference type="SUPFAM" id="SSF51445">
    <property type="entry name" value="(Trans)glycosidases"/>
    <property type="match status" value="1"/>
</dbReference>
<protein>
    <submittedName>
        <fullName evidence="5">Glycogen debranching enzyme</fullName>
        <ecNumber evidence="5">3.2.1.-</ecNumber>
    </submittedName>
</protein>
<evidence type="ECO:0000313" key="6">
    <source>
        <dbReference type="Proteomes" id="UP000187735"/>
    </source>
</evidence>
<dbReference type="NCBIfam" id="TIGR02100">
    <property type="entry name" value="glgX_debranch"/>
    <property type="match status" value="1"/>
</dbReference>